<reference evidence="2 3" key="1">
    <citation type="submission" date="2016-09" db="EMBL/GenBank/DDBJ databases">
        <title>Genome sequence of Eubacterium angustum.</title>
        <authorList>
            <person name="Poehlein A."/>
            <person name="Daniel R."/>
        </authorList>
    </citation>
    <scope>NUCLEOTIDE SEQUENCE [LARGE SCALE GENOMIC DNA]</scope>
    <source>
        <strain evidence="2 3">DSM 1989</strain>
    </source>
</reference>
<dbReference type="Proteomes" id="UP000180254">
    <property type="component" value="Unassembled WGS sequence"/>
</dbReference>
<dbReference type="Pfam" id="PF03161">
    <property type="entry name" value="LAGLIDADG_2"/>
    <property type="match status" value="1"/>
</dbReference>
<dbReference type="EMBL" id="MKIE01000010">
    <property type="protein sequence ID" value="OHW61565.1"/>
    <property type="molecule type" value="Genomic_DNA"/>
</dbReference>
<dbReference type="InterPro" id="IPR027434">
    <property type="entry name" value="Homing_endonucl"/>
</dbReference>
<protein>
    <submittedName>
        <fullName evidence="2">LAGLIDADG DNA endonuclease family protein</fullName>
    </submittedName>
</protein>
<dbReference type="STRING" id="39480.EUAN_20030"/>
<evidence type="ECO:0000259" key="1">
    <source>
        <dbReference type="Pfam" id="PF03161"/>
    </source>
</evidence>
<gene>
    <name evidence="2" type="ORF">EUAN_20030</name>
</gene>
<dbReference type="InterPro" id="IPR004860">
    <property type="entry name" value="LAGLIDADG_dom"/>
</dbReference>
<dbReference type="AlphaFoldDB" id="A0A1S1V554"/>
<dbReference type="RefSeq" id="WP_071064161.1">
    <property type="nucleotide sequence ID" value="NZ_MKIE01000010.1"/>
</dbReference>
<feature type="domain" description="Homing endonuclease LAGLIDADG" evidence="1">
    <location>
        <begin position="6"/>
        <end position="173"/>
    </location>
</feature>
<proteinExistence type="predicted"/>
<keyword evidence="2" id="KW-0378">Hydrolase</keyword>
<dbReference type="SUPFAM" id="SSF55608">
    <property type="entry name" value="Homing endonucleases"/>
    <property type="match status" value="1"/>
</dbReference>
<organism evidence="2 3">
    <name type="scientific">Andreesenia angusta</name>
    <dbReference type="NCBI Taxonomy" id="39480"/>
    <lineage>
        <taxon>Bacteria</taxon>
        <taxon>Bacillati</taxon>
        <taxon>Bacillota</taxon>
        <taxon>Tissierellia</taxon>
        <taxon>Tissierellales</taxon>
        <taxon>Gottschalkiaceae</taxon>
        <taxon>Andreesenia</taxon>
    </lineage>
</organism>
<name>A0A1S1V554_9FIRM</name>
<evidence type="ECO:0000313" key="3">
    <source>
        <dbReference type="Proteomes" id="UP000180254"/>
    </source>
</evidence>
<sequence>MNQIERNILVGSLLGDGCLSIHGRSINARYREHGCEKQDGYRKWKAKMLKNLGFQFSDRGKYGNVYSPSREEFTDLYNLFYVDGVKTLTDENISLLDHPVGLACLYMDDGTLVMDTSRKKSSIYTFPRISIYTLCFSKHENQLLADHIEKVFKVDFKLKKHPDGKNYLLELNKAREVVKFIEIVKPYVNEVDCMKYKVTLEARLEAKLLDLKRSHPDKSITKSSLSPIDKTYSAEDEELIISMKQSGCTDKEIAYALGRSYWGLVDKIRRMKKEGKMP</sequence>
<keyword evidence="2" id="KW-0255">Endonuclease</keyword>
<keyword evidence="3" id="KW-1185">Reference proteome</keyword>
<accession>A0A1S1V554</accession>
<comment type="caution">
    <text evidence="2">The sequence shown here is derived from an EMBL/GenBank/DDBJ whole genome shotgun (WGS) entry which is preliminary data.</text>
</comment>
<dbReference type="OrthoDB" id="2351986at2"/>
<dbReference type="Gene3D" id="3.10.28.10">
    <property type="entry name" value="Homing endonucleases"/>
    <property type="match status" value="2"/>
</dbReference>
<dbReference type="GO" id="GO:0004519">
    <property type="term" value="F:endonuclease activity"/>
    <property type="evidence" value="ECO:0007669"/>
    <property type="project" value="UniProtKB-KW"/>
</dbReference>
<evidence type="ECO:0000313" key="2">
    <source>
        <dbReference type="EMBL" id="OHW61565.1"/>
    </source>
</evidence>
<keyword evidence="2" id="KW-0540">Nuclease</keyword>